<feature type="transmembrane region" description="Helical" evidence="6">
    <location>
        <begin position="394"/>
        <end position="420"/>
    </location>
</feature>
<organism evidence="7 8">
    <name type="scientific">Oryzomonas sagensis</name>
    <dbReference type="NCBI Taxonomy" id="2603857"/>
    <lineage>
        <taxon>Bacteria</taxon>
        <taxon>Pseudomonadati</taxon>
        <taxon>Thermodesulfobacteriota</taxon>
        <taxon>Desulfuromonadia</taxon>
        <taxon>Geobacterales</taxon>
        <taxon>Geobacteraceae</taxon>
        <taxon>Oryzomonas</taxon>
    </lineage>
</organism>
<evidence type="ECO:0000256" key="2">
    <source>
        <dbReference type="ARBA" id="ARBA00022475"/>
    </source>
</evidence>
<dbReference type="Pfam" id="PF13440">
    <property type="entry name" value="Polysacc_synt_3"/>
    <property type="match status" value="1"/>
</dbReference>
<comment type="subcellular location">
    <subcellularLocation>
        <location evidence="1">Cell membrane</location>
        <topology evidence="1">Multi-pass membrane protein</topology>
    </subcellularLocation>
</comment>
<keyword evidence="3 6" id="KW-0812">Transmembrane</keyword>
<dbReference type="InterPro" id="IPR050833">
    <property type="entry name" value="Poly_Biosynth_Transport"/>
</dbReference>
<dbReference type="PANTHER" id="PTHR30250">
    <property type="entry name" value="PST FAMILY PREDICTED COLANIC ACID TRANSPORTER"/>
    <property type="match status" value="1"/>
</dbReference>
<evidence type="ECO:0000256" key="6">
    <source>
        <dbReference type="SAM" id="Phobius"/>
    </source>
</evidence>
<dbReference type="PANTHER" id="PTHR30250:SF26">
    <property type="entry name" value="PSMA PROTEIN"/>
    <property type="match status" value="1"/>
</dbReference>
<feature type="transmembrane region" description="Helical" evidence="6">
    <location>
        <begin position="136"/>
        <end position="155"/>
    </location>
</feature>
<keyword evidence="2" id="KW-1003">Cell membrane</keyword>
<comment type="caution">
    <text evidence="7">The sequence shown here is derived from an EMBL/GenBank/DDBJ whole genome shotgun (WGS) entry which is preliminary data.</text>
</comment>
<protein>
    <submittedName>
        <fullName evidence="7">Flippase</fullName>
    </submittedName>
</protein>
<name>A0ABQ6TP66_9BACT</name>
<feature type="transmembrane region" description="Helical" evidence="6">
    <location>
        <begin position="441"/>
        <end position="466"/>
    </location>
</feature>
<evidence type="ECO:0000256" key="1">
    <source>
        <dbReference type="ARBA" id="ARBA00004651"/>
    </source>
</evidence>
<gene>
    <name evidence="7" type="ORF">F6V30_09755</name>
</gene>
<dbReference type="Proteomes" id="UP000798046">
    <property type="component" value="Unassembled WGS sequence"/>
</dbReference>
<feature type="transmembrane region" description="Helical" evidence="6">
    <location>
        <begin position="289"/>
        <end position="313"/>
    </location>
</feature>
<feature type="transmembrane region" description="Helical" evidence="6">
    <location>
        <begin position="319"/>
        <end position="341"/>
    </location>
</feature>
<feature type="transmembrane region" description="Helical" evidence="6">
    <location>
        <begin position="51"/>
        <end position="69"/>
    </location>
</feature>
<feature type="transmembrane region" description="Helical" evidence="6">
    <location>
        <begin position="259"/>
        <end position="277"/>
    </location>
</feature>
<evidence type="ECO:0000313" key="7">
    <source>
        <dbReference type="EMBL" id="KAB0670424.1"/>
    </source>
</evidence>
<dbReference type="CDD" id="cd13128">
    <property type="entry name" value="MATE_Wzx_like"/>
    <property type="match status" value="1"/>
</dbReference>
<feature type="transmembrane region" description="Helical" evidence="6">
    <location>
        <begin position="193"/>
        <end position="216"/>
    </location>
</feature>
<keyword evidence="4 6" id="KW-1133">Transmembrane helix</keyword>
<keyword evidence="8" id="KW-1185">Reference proteome</keyword>
<feature type="transmembrane region" description="Helical" evidence="6">
    <location>
        <begin position="90"/>
        <end position="116"/>
    </location>
</feature>
<feature type="transmembrane region" description="Helical" evidence="6">
    <location>
        <begin position="167"/>
        <end position="187"/>
    </location>
</feature>
<feature type="transmembrane region" description="Helical" evidence="6">
    <location>
        <begin position="472"/>
        <end position="491"/>
    </location>
</feature>
<dbReference type="EMBL" id="VZRA01000002">
    <property type="protein sequence ID" value="KAB0670424.1"/>
    <property type="molecule type" value="Genomic_DNA"/>
</dbReference>
<accession>A0ABQ6TP66</accession>
<sequence>MTERNTIGQAALPGRRLARNTLFNLIGFAAPIVVALFSIPALVKGLGTERFGVLTLSWMVVGYFGFLDMGTGRATTKFAADYAARGDTAALARLVWSSTILLFCLGTVGGILLAILNPLLVTCVLKVPAFLTGETISSFFVLAVAIPFVLGTAGMRGVLEAQQRFGLINAVKIPVSSASFCAPLLVLPFSHSLFPITTLLLLVRILEFSAYSFFCLQAIPGMTRPQWPNRADAKKLLGFGKWLTVSNIIGPFMSYMDRFLVGMLMTISAVAYYATPYDMVMKLGIISSSVLGVIFPELSAMLVSGPGRFVFLYEQSLKYIMFISAPVTLAIIVLAGPLMELWLGRDFAMHSTLVLQILAVGIFVNSAAQVPYTAIQALGRPDMTAKLHLLELPFYLVVAAALIIRMGIVGAAVAWLLRVAVDAVLLFRFAHHAMPSTDRRIGRSIVTTVGVAALLILSLCLATILHDLMLKLLLAVVFISALLAFFWCVSLDAEEKRKIMFVSTYHAR</sequence>
<evidence type="ECO:0000256" key="5">
    <source>
        <dbReference type="ARBA" id="ARBA00023136"/>
    </source>
</evidence>
<feature type="transmembrane region" description="Helical" evidence="6">
    <location>
        <begin position="21"/>
        <end position="39"/>
    </location>
</feature>
<reference evidence="7 8" key="1">
    <citation type="journal article" date="2020" name="Microorganisms">
        <title>Description of Three Novel Members in the Family Geobacteraceae, Oryzomonas japonicum gen. nov., sp. nov., Oryzomonas sagensis sp. nov., and Oryzomonas ruber sp. nov.</title>
        <authorList>
            <person name="Xu Z."/>
            <person name="Masuda Y."/>
            <person name="Hayakawa C."/>
            <person name="Ushijima N."/>
            <person name="Kawano K."/>
            <person name="Shiratori Y."/>
            <person name="Senoo K."/>
            <person name="Itoh H."/>
        </authorList>
    </citation>
    <scope>NUCLEOTIDE SEQUENCE [LARGE SCALE GENOMIC DNA]</scope>
    <source>
        <strain evidence="7 8">Red100</strain>
    </source>
</reference>
<keyword evidence="5 6" id="KW-0472">Membrane</keyword>
<evidence type="ECO:0000256" key="4">
    <source>
        <dbReference type="ARBA" id="ARBA00022989"/>
    </source>
</evidence>
<dbReference type="RefSeq" id="WP_151156785.1">
    <property type="nucleotide sequence ID" value="NZ_VZRA01000002.1"/>
</dbReference>
<evidence type="ECO:0000313" key="8">
    <source>
        <dbReference type="Proteomes" id="UP000798046"/>
    </source>
</evidence>
<evidence type="ECO:0000256" key="3">
    <source>
        <dbReference type="ARBA" id="ARBA00022692"/>
    </source>
</evidence>
<proteinExistence type="predicted"/>
<feature type="transmembrane region" description="Helical" evidence="6">
    <location>
        <begin position="353"/>
        <end position="374"/>
    </location>
</feature>